<reference evidence="2 3" key="1">
    <citation type="journal article" date="2021" name="Microbiol. Resour. Announc.">
        <title>Complete Genome Sequences of Two Rhodococcus sp. Strains with Large and Linear Chromosomes, Isolated from Apple Rhizosphere.</title>
        <authorList>
            <person name="Benning S."/>
            <person name="Brugnone N."/>
            <person name="Siani R."/>
            <person name="Kublik S."/>
            <person name="Schloter M."/>
            <person name="Rad V."/>
        </authorList>
    </citation>
    <scope>NUCLEOTIDE SEQUENCE [LARGE SCALE GENOMIC DNA]</scope>
    <source>
        <strain evidence="2 3">R79</strain>
    </source>
</reference>
<dbReference type="SUPFAM" id="SSF55781">
    <property type="entry name" value="GAF domain-like"/>
    <property type="match status" value="1"/>
</dbReference>
<dbReference type="PANTHER" id="PTHR33744">
    <property type="entry name" value="CARBOHYDRATE DIACID REGULATOR"/>
    <property type="match status" value="1"/>
</dbReference>
<dbReference type="InterPro" id="IPR051448">
    <property type="entry name" value="CdaR-like_regulators"/>
</dbReference>
<dbReference type="EMBL" id="CP070614">
    <property type="protein sequence ID" value="QSE87320.1"/>
    <property type="molecule type" value="Genomic_DNA"/>
</dbReference>
<name>A0A974VWZ4_9NOCA</name>
<dbReference type="SMART" id="SM00065">
    <property type="entry name" value="GAF"/>
    <property type="match status" value="1"/>
</dbReference>
<proteinExistence type="predicted"/>
<dbReference type="InterPro" id="IPR042070">
    <property type="entry name" value="PucR_C-HTH_sf"/>
</dbReference>
<reference evidence="2 3" key="2">
    <citation type="journal article" date="2022" name="Arch. Microbiol.">
        <title>Rhodococcus pseudokoreensis sp. nov. isolated from the rhizosphere of young M26 apple rootstocks.</title>
        <authorList>
            <person name="Kampfer P."/>
            <person name="Glaeser S.P."/>
            <person name="Blom J."/>
            <person name="Wolf J."/>
            <person name="Benning S."/>
            <person name="Schloter M."/>
            <person name="Neumann-Schaal M."/>
        </authorList>
    </citation>
    <scope>NUCLEOTIDE SEQUENCE [LARGE SCALE GENOMIC DNA]</scope>
    <source>
        <strain evidence="2 3">R79</strain>
    </source>
</reference>
<keyword evidence="2" id="KW-0614">Plasmid</keyword>
<dbReference type="PANTHER" id="PTHR33744:SF1">
    <property type="entry name" value="DNA-BINDING TRANSCRIPTIONAL ACTIVATOR ADER"/>
    <property type="match status" value="1"/>
</dbReference>
<dbReference type="Gene3D" id="3.30.450.40">
    <property type="match status" value="1"/>
</dbReference>
<dbReference type="InterPro" id="IPR025736">
    <property type="entry name" value="PucR_C-HTH_dom"/>
</dbReference>
<dbReference type="Pfam" id="PF13556">
    <property type="entry name" value="HTH_30"/>
    <property type="match status" value="1"/>
</dbReference>
<dbReference type="InterPro" id="IPR029016">
    <property type="entry name" value="GAF-like_dom_sf"/>
</dbReference>
<gene>
    <name evidence="2" type="ORF">JWS13_01215</name>
</gene>
<organism evidence="2 3">
    <name type="scientific">Rhodococcus pseudokoreensis</name>
    <dbReference type="NCBI Taxonomy" id="2811421"/>
    <lineage>
        <taxon>Bacteria</taxon>
        <taxon>Bacillati</taxon>
        <taxon>Actinomycetota</taxon>
        <taxon>Actinomycetes</taxon>
        <taxon>Mycobacteriales</taxon>
        <taxon>Nocardiaceae</taxon>
        <taxon>Rhodococcus</taxon>
    </lineage>
</organism>
<dbReference type="InterPro" id="IPR003018">
    <property type="entry name" value="GAF"/>
</dbReference>
<accession>A0A974VWZ4</accession>
<feature type="domain" description="GAF" evidence="1">
    <location>
        <begin position="87"/>
        <end position="238"/>
    </location>
</feature>
<evidence type="ECO:0000259" key="1">
    <source>
        <dbReference type="SMART" id="SM00065"/>
    </source>
</evidence>
<evidence type="ECO:0000313" key="3">
    <source>
        <dbReference type="Proteomes" id="UP000662986"/>
    </source>
</evidence>
<sequence length="640" mass="69499">MGESRVMDSRTKPGALGILVDAVVGNVALDSPEMGAVFERLRIHAPERAAFTEKVRRHQGELTRLQRRERELGVLFSSARELAELRDIDALLGRLVSRAHEMMGTDVTYLSEFDPATRELNVRKTVGSVTAQFQHLRVPPGMGLASQIANSRSPQWVRTYQDWAEGEHETRIDDAVAGEGIVSILGVPMLTEGHVLGVLFAATRTEHIFTPEEIAVLSALADHASVVLQTASTLERVRQSEDEARAALDRLTEYLRVRDRSTVVHQELIEALLVGGGFDQVAGTLSTALGRTVTIVDRDLRPVSAPQSTSATTPLVLPSKVLQAVTTSRTTGHCVRVDDPETPVVAAITAGELYFGAVLISDGEAELGPVDERTIERAAQVGALLVLQQNAVADADLRARVELVADLLDPAPERRRDLERRARAQNIALAALDTVVLLSVPADDRATTARAATGFVGQHGLVGEHAGMVVAVLTATAPSDLVTDLRDYLRETLHGPVLAITTPTAESPDVLPARFESGLRTARLLAALGTTDAAVSTDAYLPYALLFDTDARTLNAFIDEAIGAVRAYDTRKSADLLETLRAFVRNEASPTKTARALNYHTNTILQRLDRLKTLLGDDWRSDEHLFRISAAVRLDELRTQ</sequence>
<dbReference type="Proteomes" id="UP000662986">
    <property type="component" value="Plasmid unnamed5"/>
</dbReference>
<keyword evidence="3" id="KW-1185">Reference proteome</keyword>
<dbReference type="Pfam" id="PF13185">
    <property type="entry name" value="GAF_2"/>
    <property type="match status" value="1"/>
</dbReference>
<dbReference type="Gene3D" id="1.10.10.2840">
    <property type="entry name" value="PucR C-terminal helix-turn-helix domain"/>
    <property type="match status" value="1"/>
</dbReference>
<protein>
    <submittedName>
        <fullName evidence="2">GAF domain-containing protein</fullName>
    </submittedName>
</protein>
<evidence type="ECO:0000313" key="2">
    <source>
        <dbReference type="EMBL" id="QSE87320.1"/>
    </source>
</evidence>
<geneLocation type="plasmid" evidence="2 3">
    <name>unnamed5</name>
</geneLocation>